<dbReference type="EMBL" id="CP031124">
    <property type="protein sequence ID" value="AXF86234.1"/>
    <property type="molecule type" value="Genomic_DNA"/>
</dbReference>
<sequence length="165" mass="18154">MIQSFNCILPHESPVALILGSLPSVTSLGQQQYYAHPQNAFWRIIETLFANGAPCTYDERIELLKQNRIALWDVIATAQREGSLDSAIQPDTVIPNDIIGLINAYPSIKTIYLNGGTAAILFKRHIAKHLSATVQIIPLPSTSPANARMGFEEKLGKWGVIKNDS</sequence>
<name>A0A345DCZ6_9BURK</name>
<dbReference type="SUPFAM" id="SSF52141">
    <property type="entry name" value="Uracil-DNA glycosylase-like"/>
    <property type="match status" value="1"/>
</dbReference>
<feature type="domain" description="Uracil-DNA glycosylase-like" evidence="1">
    <location>
        <begin position="16"/>
        <end position="149"/>
    </location>
</feature>
<keyword evidence="3" id="KW-1185">Reference proteome</keyword>
<evidence type="ECO:0000313" key="2">
    <source>
        <dbReference type="EMBL" id="AXF86234.1"/>
    </source>
</evidence>
<proteinExistence type="predicted"/>
<gene>
    <name evidence="2" type="ORF">DTO96_101980</name>
</gene>
<dbReference type="CDD" id="cd10032">
    <property type="entry name" value="UDG-F6_HDG"/>
    <property type="match status" value="1"/>
</dbReference>
<dbReference type="Pfam" id="PF03167">
    <property type="entry name" value="UDG"/>
    <property type="match status" value="1"/>
</dbReference>
<accession>A0A345DCZ6</accession>
<evidence type="ECO:0000259" key="1">
    <source>
        <dbReference type="Pfam" id="PF03167"/>
    </source>
</evidence>
<dbReference type="KEGG" id="hyf:DTO96_101980"/>
<dbReference type="AlphaFoldDB" id="A0A345DCZ6"/>
<dbReference type="Proteomes" id="UP000252182">
    <property type="component" value="Chromosome"/>
</dbReference>
<dbReference type="OrthoDB" id="9799921at2"/>
<dbReference type="InterPro" id="IPR005122">
    <property type="entry name" value="Uracil-DNA_glycosylase-like"/>
</dbReference>
<dbReference type="Gene3D" id="3.40.470.10">
    <property type="entry name" value="Uracil-DNA glycosylase-like domain"/>
    <property type="match status" value="1"/>
</dbReference>
<organism evidence="2 3">
    <name type="scientific">Ephemeroptericola cinctiostellae</name>
    <dbReference type="NCBI Taxonomy" id="2268024"/>
    <lineage>
        <taxon>Bacteria</taxon>
        <taxon>Pseudomonadati</taxon>
        <taxon>Pseudomonadota</taxon>
        <taxon>Betaproteobacteria</taxon>
        <taxon>Burkholderiales</taxon>
        <taxon>Burkholderiaceae</taxon>
        <taxon>Ephemeroptericola</taxon>
    </lineage>
</organism>
<evidence type="ECO:0000313" key="3">
    <source>
        <dbReference type="Proteomes" id="UP000252182"/>
    </source>
</evidence>
<dbReference type="NCBIfam" id="TIGR04274">
    <property type="entry name" value="hypoxanDNAglyco"/>
    <property type="match status" value="1"/>
</dbReference>
<dbReference type="RefSeq" id="WP_114563329.1">
    <property type="nucleotide sequence ID" value="NZ_CP031124.1"/>
</dbReference>
<reference evidence="3" key="1">
    <citation type="submission" date="2018-07" db="EMBL/GenBank/DDBJ databases">
        <authorList>
            <person name="Kim H."/>
        </authorList>
    </citation>
    <scope>NUCLEOTIDE SEQUENCE [LARGE SCALE GENOMIC DNA]</scope>
    <source>
        <strain evidence="3">F02</strain>
    </source>
</reference>
<protein>
    <recommendedName>
        <fullName evidence="1">Uracil-DNA glycosylase-like domain-containing protein</fullName>
    </recommendedName>
</protein>
<dbReference type="InterPro" id="IPR026353">
    <property type="entry name" value="Hypoxan-DNA_Glyclase"/>
</dbReference>
<dbReference type="InterPro" id="IPR036895">
    <property type="entry name" value="Uracil-DNA_glycosylase-like_sf"/>
</dbReference>